<dbReference type="InterPro" id="IPR000772">
    <property type="entry name" value="Ricin_B_lectin"/>
</dbReference>
<dbReference type="AlphaFoldDB" id="A0A1Q3FDU2"/>
<dbReference type="EMBL" id="GFDL01009311">
    <property type="protein sequence ID" value="JAV25734.1"/>
    <property type="molecule type" value="Transcribed_RNA"/>
</dbReference>
<evidence type="ECO:0000259" key="2">
    <source>
        <dbReference type="Pfam" id="PF14200"/>
    </source>
</evidence>
<feature type="signal peptide" evidence="1">
    <location>
        <begin position="1"/>
        <end position="18"/>
    </location>
</feature>
<feature type="chain" id="PRO_5012998665" evidence="1">
    <location>
        <begin position="19"/>
        <end position="155"/>
    </location>
</feature>
<protein>
    <submittedName>
        <fullName evidence="3">Putative 15.4 kDa salivary peptide</fullName>
    </submittedName>
</protein>
<evidence type="ECO:0000256" key="1">
    <source>
        <dbReference type="SAM" id="SignalP"/>
    </source>
</evidence>
<dbReference type="Gene3D" id="2.80.10.50">
    <property type="match status" value="1"/>
</dbReference>
<dbReference type="InterPro" id="IPR035992">
    <property type="entry name" value="Ricin_B-like_lectins"/>
</dbReference>
<reference evidence="3" key="1">
    <citation type="submission" date="2017-01" db="EMBL/GenBank/DDBJ databases">
        <title>A deep insight into the sialotranscriptome of adult male and female Cluex tarsalis mosquitoes.</title>
        <authorList>
            <person name="Ribeiro J.M."/>
            <person name="Moreira F."/>
            <person name="Bernard K.A."/>
            <person name="Calvo E."/>
        </authorList>
    </citation>
    <scope>NUCLEOTIDE SEQUENCE</scope>
    <source>
        <strain evidence="3">Kern County</strain>
        <tissue evidence="3">Salivary glands</tissue>
    </source>
</reference>
<dbReference type="CDD" id="cd23667">
    <property type="entry name" value="beta-trefoil_Ricin_CqDVP-like"/>
    <property type="match status" value="1"/>
</dbReference>
<keyword evidence="1" id="KW-0732">Signal</keyword>
<name>A0A1Q3FDU2_CULTA</name>
<evidence type="ECO:0000313" key="3">
    <source>
        <dbReference type="EMBL" id="JAV25734.1"/>
    </source>
</evidence>
<dbReference type="Pfam" id="PF14200">
    <property type="entry name" value="RicinB_lectin_2"/>
    <property type="match status" value="1"/>
</dbReference>
<sequence length="155" mass="17402">MTAFWISLSLLLIPAALAEVPTGCATLKSVKSGKFLAADTKTQGEQLKFIIVKENDPEKWEIAKSGDNFTILNKNSGENMMAFGAAFDSIRSVFTVKPETTVHTKEWKIEQQGEYYSISNVKHPGCLYIGEYDNAYSKDNAKCSEEQYKWEIKLC</sequence>
<dbReference type="SUPFAM" id="SSF50370">
    <property type="entry name" value="Ricin B-like lectins"/>
    <property type="match status" value="1"/>
</dbReference>
<feature type="domain" description="Ricin B lectin" evidence="2">
    <location>
        <begin position="20"/>
        <end position="80"/>
    </location>
</feature>
<accession>A0A1Q3FDU2</accession>
<proteinExistence type="predicted"/>
<organism evidence="3">
    <name type="scientific">Culex tarsalis</name>
    <name type="common">Encephalitis mosquito</name>
    <dbReference type="NCBI Taxonomy" id="7177"/>
    <lineage>
        <taxon>Eukaryota</taxon>
        <taxon>Metazoa</taxon>
        <taxon>Ecdysozoa</taxon>
        <taxon>Arthropoda</taxon>
        <taxon>Hexapoda</taxon>
        <taxon>Insecta</taxon>
        <taxon>Pterygota</taxon>
        <taxon>Neoptera</taxon>
        <taxon>Endopterygota</taxon>
        <taxon>Diptera</taxon>
        <taxon>Nematocera</taxon>
        <taxon>Culicoidea</taxon>
        <taxon>Culicidae</taxon>
        <taxon>Culicinae</taxon>
        <taxon>Culicini</taxon>
        <taxon>Culex</taxon>
        <taxon>Culex</taxon>
    </lineage>
</organism>